<keyword evidence="6" id="KW-0408">Iron</keyword>
<dbReference type="Gene3D" id="2.60.120.590">
    <property type="entry name" value="Alpha-ketoglutarate-dependent dioxygenase AlkB-like"/>
    <property type="match status" value="1"/>
</dbReference>
<dbReference type="SUPFAM" id="SSF51197">
    <property type="entry name" value="Clavaminate synthase-like"/>
    <property type="match status" value="1"/>
</dbReference>
<protein>
    <recommendedName>
        <fullName evidence="9">Fe2OG dioxygenase domain-containing protein</fullName>
    </recommendedName>
</protein>
<keyword evidence="3" id="KW-0479">Metal-binding</keyword>
<feature type="compositionally biased region" description="Low complexity" evidence="8">
    <location>
        <begin position="44"/>
        <end position="58"/>
    </location>
</feature>
<feature type="region of interest" description="Disordered" evidence="8">
    <location>
        <begin position="44"/>
        <end position="64"/>
    </location>
</feature>
<keyword evidence="4" id="KW-0223">Dioxygenase</keyword>
<evidence type="ECO:0000256" key="6">
    <source>
        <dbReference type="ARBA" id="ARBA00023004"/>
    </source>
</evidence>
<evidence type="ECO:0000256" key="1">
    <source>
        <dbReference type="ARBA" id="ARBA00004123"/>
    </source>
</evidence>
<dbReference type="GO" id="GO:0051213">
    <property type="term" value="F:dioxygenase activity"/>
    <property type="evidence" value="ECO:0007669"/>
    <property type="project" value="UniProtKB-KW"/>
</dbReference>
<comment type="similarity">
    <text evidence="2">Belongs to the alkB family.</text>
</comment>
<evidence type="ECO:0000256" key="7">
    <source>
        <dbReference type="ARBA" id="ARBA00023242"/>
    </source>
</evidence>
<name>A0A7S0PB53_CAFRO</name>
<dbReference type="GO" id="GO:0046872">
    <property type="term" value="F:metal ion binding"/>
    <property type="evidence" value="ECO:0007669"/>
    <property type="project" value="UniProtKB-KW"/>
</dbReference>
<dbReference type="InterPro" id="IPR032862">
    <property type="entry name" value="ALKBH6"/>
</dbReference>
<evidence type="ECO:0000256" key="5">
    <source>
        <dbReference type="ARBA" id="ARBA00023002"/>
    </source>
</evidence>
<evidence type="ECO:0000313" key="10">
    <source>
        <dbReference type="EMBL" id="CAD8561853.1"/>
    </source>
</evidence>
<reference evidence="10" key="1">
    <citation type="submission" date="2021-01" db="EMBL/GenBank/DDBJ databases">
        <authorList>
            <person name="Corre E."/>
            <person name="Pelletier E."/>
            <person name="Niang G."/>
            <person name="Scheremetjew M."/>
            <person name="Finn R."/>
            <person name="Kale V."/>
            <person name="Holt S."/>
            <person name="Cochrane G."/>
            <person name="Meng A."/>
            <person name="Brown T."/>
            <person name="Cohen L."/>
        </authorList>
    </citation>
    <scope>NUCLEOTIDE SEQUENCE</scope>
    <source>
        <strain evidence="10">E4-10</strain>
    </source>
</reference>
<evidence type="ECO:0000256" key="8">
    <source>
        <dbReference type="SAM" id="MobiDB-lite"/>
    </source>
</evidence>
<feature type="domain" description="Fe2OG dioxygenase" evidence="9">
    <location>
        <begin position="177"/>
        <end position="306"/>
    </location>
</feature>
<keyword evidence="5" id="KW-0560">Oxidoreductase</keyword>
<dbReference type="PROSITE" id="PS51471">
    <property type="entry name" value="FE2OG_OXY"/>
    <property type="match status" value="1"/>
</dbReference>
<accession>A0A7S0PB53</accession>
<comment type="subcellular location">
    <subcellularLocation>
        <location evidence="1">Nucleus</location>
    </subcellularLocation>
</comment>
<dbReference type="AlphaFoldDB" id="A0A7S0PB53"/>
<dbReference type="Pfam" id="PF13532">
    <property type="entry name" value="2OG-FeII_Oxy_2"/>
    <property type="match status" value="1"/>
</dbReference>
<dbReference type="PANTHER" id="PTHR46030:SF1">
    <property type="entry name" value="ALPHA-KETOGLUTARATE-DEPENDENT DIOXYGENASE ALKB HOMOLOG 6"/>
    <property type="match status" value="1"/>
</dbReference>
<dbReference type="GO" id="GO:0005634">
    <property type="term" value="C:nucleus"/>
    <property type="evidence" value="ECO:0007669"/>
    <property type="project" value="UniProtKB-SubCell"/>
</dbReference>
<dbReference type="PANTHER" id="PTHR46030">
    <property type="entry name" value="ALPHA-KETOGLUTARATE-DEPENDENT DIOXYGENASE ALKB HOMOLOG 6"/>
    <property type="match status" value="1"/>
</dbReference>
<dbReference type="InterPro" id="IPR027450">
    <property type="entry name" value="AlkB-like"/>
</dbReference>
<evidence type="ECO:0000256" key="2">
    <source>
        <dbReference type="ARBA" id="ARBA00007879"/>
    </source>
</evidence>
<evidence type="ECO:0000256" key="4">
    <source>
        <dbReference type="ARBA" id="ARBA00022964"/>
    </source>
</evidence>
<evidence type="ECO:0000259" key="9">
    <source>
        <dbReference type="PROSITE" id="PS51471"/>
    </source>
</evidence>
<gene>
    <name evidence="10" type="ORF">CROE0942_LOCUS6230</name>
</gene>
<dbReference type="InterPro" id="IPR037151">
    <property type="entry name" value="AlkB-like_sf"/>
</dbReference>
<sequence length="317" mass="32720">MALALDFMALLAAEQAAQRKRSAPATAAGSASAASESQAAAAAAATTTTTTMTTTSASVEAHPALGESSLRELAGVARGSGASGPAGETLASAPMQKVVVHNEFLSAACEADLLRCVLSPVYEASGRWVRLRGRRLLQFGGTPMPGPRLLGREPLPPWLGAVVDRLVATGAFPEDKRPNHVLVNAYGPGEGILPHTDGPLYFPCTATLSLGSDAVMRFAPRVPSELVGTSSQSHLEAAKSFDAGLARRSLVVFSDEAYTSALHDVAAVGEHRVTAKCLNAASLGWAEGSLIPRAPLRVSLTMRHVPAVKGATSPKAL</sequence>
<dbReference type="EMBL" id="HBET01009204">
    <property type="protein sequence ID" value="CAD8561853.1"/>
    <property type="molecule type" value="Transcribed_RNA"/>
</dbReference>
<evidence type="ECO:0000256" key="3">
    <source>
        <dbReference type="ARBA" id="ARBA00022723"/>
    </source>
</evidence>
<organism evidence="10">
    <name type="scientific">Cafeteria roenbergensis</name>
    <name type="common">Marine flagellate</name>
    <dbReference type="NCBI Taxonomy" id="33653"/>
    <lineage>
        <taxon>Eukaryota</taxon>
        <taxon>Sar</taxon>
        <taxon>Stramenopiles</taxon>
        <taxon>Bigyra</taxon>
        <taxon>Opalozoa</taxon>
        <taxon>Bicosoecida</taxon>
        <taxon>Cafeteriaceae</taxon>
        <taxon>Cafeteria</taxon>
    </lineage>
</organism>
<keyword evidence="7" id="KW-0539">Nucleus</keyword>
<dbReference type="InterPro" id="IPR005123">
    <property type="entry name" value="Oxoglu/Fe-dep_dioxygenase_dom"/>
</dbReference>
<proteinExistence type="inferred from homology"/>